<gene>
    <name evidence="3" type="ORF">SAMN05421753_10631</name>
</gene>
<dbReference type="RefSeq" id="WP_092049370.1">
    <property type="nucleotide sequence ID" value="NZ_FOQD01000006.1"/>
</dbReference>
<feature type="signal peptide" evidence="2">
    <location>
        <begin position="1"/>
        <end position="27"/>
    </location>
</feature>
<dbReference type="EMBL" id="FOQD01000006">
    <property type="protein sequence ID" value="SFI14750.1"/>
    <property type="molecule type" value="Genomic_DNA"/>
</dbReference>
<keyword evidence="2" id="KW-0732">Signal</keyword>
<sequence length="69" mass="7234">MGRSHHIRTWGLGLALAWSLAGLTVSAQDTPPPAPAPQGPTKSLWVDGGITVAMIGLALFVVCRNSNRN</sequence>
<proteinExistence type="predicted"/>
<evidence type="ECO:0000256" key="1">
    <source>
        <dbReference type="SAM" id="Phobius"/>
    </source>
</evidence>
<keyword evidence="1" id="KW-0812">Transmembrane</keyword>
<dbReference type="AlphaFoldDB" id="A0A1I3FU32"/>
<organism evidence="3 4">
    <name type="scientific">Planctomicrobium piriforme</name>
    <dbReference type="NCBI Taxonomy" id="1576369"/>
    <lineage>
        <taxon>Bacteria</taxon>
        <taxon>Pseudomonadati</taxon>
        <taxon>Planctomycetota</taxon>
        <taxon>Planctomycetia</taxon>
        <taxon>Planctomycetales</taxon>
        <taxon>Planctomycetaceae</taxon>
        <taxon>Planctomicrobium</taxon>
    </lineage>
</organism>
<evidence type="ECO:0008006" key="5">
    <source>
        <dbReference type="Google" id="ProtNLM"/>
    </source>
</evidence>
<keyword evidence="1" id="KW-0472">Membrane</keyword>
<dbReference type="Proteomes" id="UP000199518">
    <property type="component" value="Unassembled WGS sequence"/>
</dbReference>
<accession>A0A1I3FU32</accession>
<keyword evidence="1" id="KW-1133">Transmembrane helix</keyword>
<evidence type="ECO:0000313" key="4">
    <source>
        <dbReference type="Proteomes" id="UP000199518"/>
    </source>
</evidence>
<protein>
    <recommendedName>
        <fullName evidence="5">MYXO-CTERM domain-containing protein</fullName>
    </recommendedName>
</protein>
<name>A0A1I3FU32_9PLAN</name>
<feature type="chain" id="PRO_5011744694" description="MYXO-CTERM domain-containing protein" evidence="2">
    <location>
        <begin position="28"/>
        <end position="69"/>
    </location>
</feature>
<evidence type="ECO:0000256" key="2">
    <source>
        <dbReference type="SAM" id="SignalP"/>
    </source>
</evidence>
<reference evidence="4" key="1">
    <citation type="submission" date="2016-10" db="EMBL/GenBank/DDBJ databases">
        <authorList>
            <person name="Varghese N."/>
            <person name="Submissions S."/>
        </authorList>
    </citation>
    <scope>NUCLEOTIDE SEQUENCE [LARGE SCALE GENOMIC DNA]</scope>
    <source>
        <strain evidence="4">DSM 26348</strain>
    </source>
</reference>
<feature type="transmembrane region" description="Helical" evidence="1">
    <location>
        <begin position="43"/>
        <end position="63"/>
    </location>
</feature>
<keyword evidence="4" id="KW-1185">Reference proteome</keyword>
<evidence type="ECO:0000313" key="3">
    <source>
        <dbReference type="EMBL" id="SFI14750.1"/>
    </source>
</evidence>